<protein>
    <submittedName>
        <fullName evidence="1">Uncharacterized protein</fullName>
    </submittedName>
</protein>
<organism evidence="1">
    <name type="scientific">termite gut metagenome</name>
    <dbReference type="NCBI Taxonomy" id="433724"/>
    <lineage>
        <taxon>unclassified sequences</taxon>
        <taxon>metagenomes</taxon>
        <taxon>organismal metagenomes</taxon>
    </lineage>
</organism>
<gene>
    <name evidence="1" type="ORF">EZS27_013089</name>
</gene>
<dbReference type="AlphaFoldDB" id="A0A5J4RY89"/>
<accession>A0A5J4RY89</accession>
<name>A0A5J4RY89_9ZZZZ</name>
<dbReference type="EMBL" id="SNRY01000575">
    <property type="protein sequence ID" value="KAA6338957.1"/>
    <property type="molecule type" value="Genomic_DNA"/>
</dbReference>
<reference evidence="1" key="1">
    <citation type="submission" date="2019-03" db="EMBL/GenBank/DDBJ databases">
        <title>Single cell metagenomics reveals metabolic interactions within the superorganism composed of flagellate Streblomastix strix and complex community of Bacteroidetes bacteria on its surface.</title>
        <authorList>
            <person name="Treitli S.C."/>
            <person name="Kolisko M."/>
            <person name="Husnik F."/>
            <person name="Keeling P."/>
            <person name="Hampl V."/>
        </authorList>
    </citation>
    <scope>NUCLEOTIDE SEQUENCE</scope>
    <source>
        <strain evidence="1">STM</strain>
    </source>
</reference>
<proteinExistence type="predicted"/>
<feature type="non-terminal residue" evidence="1">
    <location>
        <position position="1"/>
    </location>
</feature>
<sequence>ECFLFEVSNSLVNIQCLQEEEYQQDLIEIKRILI</sequence>
<comment type="caution">
    <text evidence="1">The sequence shown here is derived from an EMBL/GenBank/DDBJ whole genome shotgun (WGS) entry which is preliminary data.</text>
</comment>
<evidence type="ECO:0000313" key="1">
    <source>
        <dbReference type="EMBL" id="KAA6338957.1"/>
    </source>
</evidence>